<protein>
    <submittedName>
        <fullName evidence="1">F-box domain containing protein</fullName>
    </submittedName>
</protein>
<proteinExistence type="predicted"/>
<organism evidence="1 2">
    <name type="scientific">Pandoravirus salinus</name>
    <dbReference type="NCBI Taxonomy" id="1349410"/>
    <lineage>
        <taxon>Viruses</taxon>
        <taxon>Pandoravirus</taxon>
    </lineage>
</organism>
<dbReference type="EMBL" id="KC977571">
    <property type="protein sequence ID" value="AGO85320.2"/>
    <property type="molecule type" value="Genomic_DNA"/>
</dbReference>
<sequence length="644" mass="71785">MDINRLPLELLCMILNGAAPRMDGDDRVGLWRARPRRPRPFLDPRWRFAARSVCRLWREVIEHPSPAEAAAMGPHPRVNEIWFRVENGGPKDCPKWPTGRVVCASAVGDWIALRPDAWPRSHFDRVYAWCRENADAVRQQVIVALVASDVPEAVAYALDEVVRMRPSPHAPGVYTSPERCSHTDDPDWYGGACDGDECRLTQDIARAVLARGSLATVDAILARRLHGASGHLAHLAIKYGRADVARRLGLDAPRRDDWLAAAKAKRSDSLAYLIDVLAHSTGEHRALYAPPMPHCPFIWANGYECGCVETGAAARGRWHFFALYDARGIEFDARVAFGVAARHHRARLMDWLWRRDARGPCLLPPLLHDAALLAVADYPHDSTRGHYDADAIRWLCEVALYRPENRQQLAALLDDTGRQRRPTVTASLYLVERWPRMAMDLGPTLLRRLFCRCVGAGGVAVSRLMRIVAAHCPRADALGVDGWQQVDPTSLDLWGALVGMCAQAAVHDVASTRAQAMLQTMRLCRDVSLGKPPRAVDVHGLARPCVCTTQPDWLHVCRAPEWRSAIQSRADDDTPETDPLVREGIASLAQWCVPRPVRATDLFDPPLAYDDWSRSYPNTAWGRAVRAQADVLAWLASEDLLANH</sequence>
<dbReference type="GeneID" id="16607107"/>
<evidence type="ECO:0000313" key="1">
    <source>
        <dbReference type="EMBL" id="AGO85320.2"/>
    </source>
</evidence>
<dbReference type="KEGG" id="vg:16607107"/>
<gene>
    <name evidence="1" type="ORF">psal_cds_1099</name>
</gene>
<keyword evidence="2" id="KW-1185">Reference proteome</keyword>
<dbReference type="Proteomes" id="UP000204584">
    <property type="component" value="Segment"/>
</dbReference>
<dbReference type="RefSeq" id="YP_008438396.2">
    <property type="nucleotide sequence ID" value="NC_022098.1"/>
</dbReference>
<evidence type="ECO:0000313" key="2">
    <source>
        <dbReference type="Proteomes" id="UP000204584"/>
    </source>
</evidence>
<name>S4W4Q0_9VIRU</name>
<reference evidence="1 2" key="1">
    <citation type="journal article" date="2013" name="Science">
        <title>Pandoraviruses: amoeba viruses with genomes up to 2.5 Mb reaching that of parasitic eukaryotes.</title>
        <authorList>
            <person name="Philippe N."/>
            <person name="Legendre M."/>
            <person name="Doutre G."/>
            <person name="Coute Y."/>
            <person name="Poirot O."/>
            <person name="Lescot M."/>
            <person name="Arslan D."/>
            <person name="Seltzer V."/>
            <person name="Bertaux L."/>
            <person name="Bruley C."/>
            <person name="Garin J."/>
            <person name="Claverie J.M."/>
            <person name="Abergel C."/>
        </authorList>
    </citation>
    <scope>NUCLEOTIDE SEQUENCE [LARGE SCALE GENOMIC DNA]</scope>
</reference>
<accession>S4W4Q0</accession>